<reference evidence="2" key="1">
    <citation type="submission" date="2021-01" db="EMBL/GenBank/DDBJ databases">
        <authorList>
            <person name="Corre E."/>
            <person name="Pelletier E."/>
            <person name="Niang G."/>
            <person name="Scheremetjew M."/>
            <person name="Finn R."/>
            <person name="Kale V."/>
            <person name="Holt S."/>
            <person name="Cochrane G."/>
            <person name="Meng A."/>
            <person name="Brown T."/>
            <person name="Cohen L."/>
        </authorList>
    </citation>
    <scope>NUCLEOTIDE SEQUENCE</scope>
    <source>
        <strain evidence="2">CCAP979/52</strain>
    </source>
</reference>
<proteinExistence type="predicted"/>
<gene>
    <name evidence="2" type="ORF">CCUR1050_LOCUS23415</name>
</gene>
<sequence>MQVFLAILCIVGLGSTTSAFMMFNKPEFPSRPNITLAGFKSGLLSLRSSMPVLGETASSKVLASKLSGKWKKIEEVGQDKAMIQLGLNIIFRKAAGLLRFLLTTSPSEGNVVFVWIVQVDHFRICICKKTLFVKLIHHLLQSNRN</sequence>
<protein>
    <submittedName>
        <fullName evidence="2">Uncharacterized protein</fullName>
    </submittedName>
</protein>
<evidence type="ECO:0000313" key="2">
    <source>
        <dbReference type="EMBL" id="CAD8645730.1"/>
    </source>
</evidence>
<dbReference type="AlphaFoldDB" id="A0A7S0MMI9"/>
<organism evidence="2">
    <name type="scientific">Cryptomonas curvata</name>
    <dbReference type="NCBI Taxonomy" id="233186"/>
    <lineage>
        <taxon>Eukaryota</taxon>
        <taxon>Cryptophyceae</taxon>
        <taxon>Cryptomonadales</taxon>
        <taxon>Cryptomonadaceae</taxon>
        <taxon>Cryptomonas</taxon>
    </lineage>
</organism>
<evidence type="ECO:0000256" key="1">
    <source>
        <dbReference type="SAM" id="SignalP"/>
    </source>
</evidence>
<accession>A0A7S0MMI9</accession>
<dbReference type="EMBL" id="HBEZ01042574">
    <property type="protein sequence ID" value="CAD8645730.1"/>
    <property type="molecule type" value="Transcribed_RNA"/>
</dbReference>
<feature type="chain" id="PRO_5030524236" evidence="1">
    <location>
        <begin position="20"/>
        <end position="145"/>
    </location>
</feature>
<feature type="signal peptide" evidence="1">
    <location>
        <begin position="1"/>
        <end position="19"/>
    </location>
</feature>
<keyword evidence="1" id="KW-0732">Signal</keyword>
<name>A0A7S0MMI9_9CRYP</name>